<dbReference type="CDD" id="cd06225">
    <property type="entry name" value="HAMP"/>
    <property type="match status" value="1"/>
</dbReference>
<evidence type="ECO:0000313" key="10">
    <source>
        <dbReference type="EMBL" id="ARK32697.1"/>
    </source>
</evidence>
<evidence type="ECO:0000256" key="5">
    <source>
        <dbReference type="ARBA" id="ARBA00029447"/>
    </source>
</evidence>
<dbReference type="AlphaFoldDB" id="A0A1X9MGV6"/>
<dbReference type="CDD" id="cd11386">
    <property type="entry name" value="MCP_signal"/>
    <property type="match status" value="1"/>
</dbReference>
<keyword evidence="7" id="KW-0812">Transmembrane</keyword>
<dbReference type="Gene3D" id="1.10.287.950">
    <property type="entry name" value="Methyl-accepting chemotaxis protein"/>
    <property type="match status" value="1"/>
</dbReference>
<keyword evidence="7" id="KW-1133">Transmembrane helix</keyword>
<comment type="similarity">
    <text evidence="5">Belongs to the methyl-accepting chemotaxis (MCP) protein family.</text>
</comment>
<sequence>MKLRAKLLLSFLSIIVIFVGLTLYAIYNMSELYEDSVELYQDQLIPTGYVAQMAQLAENTRVQMTTGLLYEDVSLTDRAIENLESIQQLLTLYEGTNTQTEEAAALTRFADNWALFDERVRINRELFIAGNIEGVREGIAIGAPLFRVAREDLLELIAVNERLAAELVEQNEQMYQVSRMTMLIGGFLATGLAVAITLILSKYLLKTIQTVNGRLQEVAEGNLSGEDLHLQTKDEFATLADGVNSMQHSLQRLVTETVEATQQVSASSEQLSASAEQSTHAADQLAALAQQSAEGSDQQLNSLNDVSSAVEQMAASIHQIAQNSAEMSAYSEEAVSQTQSGTEAIERVDEQMLSISNAVSETSQSVERLGAKSVEIGNIVKLITGIAEQTNLLALNAAIEAARAGEHGKGFAVVADEVRKLAEESKQSAAQIYDMITEIQTETNSVITSMQGGAERVQEGLETTSNVTSTFAEIKEAIESVTVKVQEVSASVQEMASVSDHVVHSIETIKTVAEMSVVSSQESSAASQEQLATMEEITAASTSLAELAEGLQQSISKFRV</sequence>
<feature type="domain" description="HAMP" evidence="9">
    <location>
        <begin position="202"/>
        <end position="255"/>
    </location>
</feature>
<dbReference type="KEGG" id="bkw:BkAM31D_24140"/>
<dbReference type="SMART" id="SM00283">
    <property type="entry name" value="MA"/>
    <property type="match status" value="1"/>
</dbReference>
<comment type="subcellular location">
    <subcellularLocation>
        <location evidence="1">Cell membrane</location>
    </subcellularLocation>
</comment>
<organism evidence="10 11">
    <name type="scientific">Halalkalibacter krulwichiae</name>
    <dbReference type="NCBI Taxonomy" id="199441"/>
    <lineage>
        <taxon>Bacteria</taxon>
        <taxon>Bacillati</taxon>
        <taxon>Bacillota</taxon>
        <taxon>Bacilli</taxon>
        <taxon>Bacillales</taxon>
        <taxon>Bacillaceae</taxon>
        <taxon>Halalkalibacter</taxon>
    </lineage>
</organism>
<evidence type="ECO:0000259" key="8">
    <source>
        <dbReference type="PROSITE" id="PS50111"/>
    </source>
</evidence>
<dbReference type="Pfam" id="PF00672">
    <property type="entry name" value="HAMP"/>
    <property type="match status" value="1"/>
</dbReference>
<keyword evidence="2" id="KW-1003">Cell membrane</keyword>
<dbReference type="Pfam" id="PF12729">
    <property type="entry name" value="4HB_MCP_1"/>
    <property type="match status" value="1"/>
</dbReference>
<dbReference type="STRING" id="199441.BkAM31D_24140"/>
<dbReference type="PROSITE" id="PS50885">
    <property type="entry name" value="HAMP"/>
    <property type="match status" value="1"/>
</dbReference>
<keyword evidence="11" id="KW-1185">Reference proteome</keyword>
<reference evidence="10 11" key="1">
    <citation type="submission" date="2017-04" db="EMBL/GenBank/DDBJ databases">
        <title>Bacillus krulwichiae AM31D Genome sequencing and assembly.</title>
        <authorList>
            <person name="Krulwich T.A."/>
            <person name="Anastor L."/>
            <person name="Ehrlich R."/>
            <person name="Ehrlich G.D."/>
            <person name="Janto B."/>
        </authorList>
    </citation>
    <scope>NUCLEOTIDE SEQUENCE [LARGE SCALE GENOMIC DNA]</scope>
    <source>
        <strain evidence="10 11">AM31D</strain>
    </source>
</reference>
<gene>
    <name evidence="10" type="primary">yoaH</name>
    <name evidence="10" type="ORF">BkAM31D_24140</name>
</gene>
<evidence type="ECO:0000259" key="9">
    <source>
        <dbReference type="PROSITE" id="PS50885"/>
    </source>
</evidence>
<keyword evidence="3 7" id="KW-0472">Membrane</keyword>
<proteinExistence type="inferred from homology"/>
<dbReference type="GO" id="GO:0005886">
    <property type="term" value="C:plasma membrane"/>
    <property type="evidence" value="ECO:0007669"/>
    <property type="project" value="UniProtKB-SubCell"/>
</dbReference>
<dbReference type="Gene3D" id="6.10.340.10">
    <property type="match status" value="1"/>
</dbReference>
<evidence type="ECO:0000256" key="2">
    <source>
        <dbReference type="ARBA" id="ARBA00022475"/>
    </source>
</evidence>
<dbReference type="GO" id="GO:0007165">
    <property type="term" value="P:signal transduction"/>
    <property type="evidence" value="ECO:0007669"/>
    <property type="project" value="UniProtKB-KW"/>
</dbReference>
<protein>
    <submittedName>
        <fullName evidence="10">Putative methyl-accepting chemotaxis protein YoaH</fullName>
    </submittedName>
</protein>
<feature type="domain" description="Methyl-accepting transducer" evidence="8">
    <location>
        <begin position="274"/>
        <end position="510"/>
    </location>
</feature>
<accession>A0A1X9MGV6</accession>
<dbReference type="InterPro" id="IPR024478">
    <property type="entry name" value="HlyB_4HB_MCP"/>
</dbReference>
<evidence type="ECO:0000256" key="1">
    <source>
        <dbReference type="ARBA" id="ARBA00004236"/>
    </source>
</evidence>
<evidence type="ECO:0000256" key="3">
    <source>
        <dbReference type="ARBA" id="ARBA00023136"/>
    </source>
</evidence>
<dbReference type="EMBL" id="CP020814">
    <property type="protein sequence ID" value="ARK32697.1"/>
    <property type="molecule type" value="Genomic_DNA"/>
</dbReference>
<dbReference type="Proteomes" id="UP000193006">
    <property type="component" value="Chromosome"/>
</dbReference>
<dbReference type="PANTHER" id="PTHR32089">
    <property type="entry name" value="METHYL-ACCEPTING CHEMOTAXIS PROTEIN MCPB"/>
    <property type="match status" value="1"/>
</dbReference>
<dbReference type="Pfam" id="PF00015">
    <property type="entry name" value="MCPsignal"/>
    <property type="match status" value="1"/>
</dbReference>
<keyword evidence="4 6" id="KW-0807">Transducer</keyword>
<evidence type="ECO:0000313" key="11">
    <source>
        <dbReference type="Proteomes" id="UP000193006"/>
    </source>
</evidence>
<dbReference type="InterPro" id="IPR004089">
    <property type="entry name" value="MCPsignal_dom"/>
</dbReference>
<evidence type="ECO:0000256" key="6">
    <source>
        <dbReference type="PROSITE-ProRule" id="PRU00284"/>
    </source>
</evidence>
<feature type="transmembrane region" description="Helical" evidence="7">
    <location>
        <begin position="7"/>
        <end position="27"/>
    </location>
</feature>
<dbReference type="InterPro" id="IPR003660">
    <property type="entry name" value="HAMP_dom"/>
</dbReference>
<name>A0A1X9MGV6_9BACI</name>
<feature type="transmembrane region" description="Helical" evidence="7">
    <location>
        <begin position="182"/>
        <end position="205"/>
    </location>
</feature>
<dbReference type="SUPFAM" id="SSF58104">
    <property type="entry name" value="Methyl-accepting chemotaxis protein (MCP) signaling domain"/>
    <property type="match status" value="1"/>
</dbReference>
<dbReference type="RefSeq" id="WP_066154765.1">
    <property type="nucleotide sequence ID" value="NZ_CP020814.1"/>
</dbReference>
<evidence type="ECO:0000256" key="7">
    <source>
        <dbReference type="SAM" id="Phobius"/>
    </source>
</evidence>
<dbReference type="PANTHER" id="PTHR32089:SF112">
    <property type="entry name" value="LYSOZYME-LIKE PROTEIN-RELATED"/>
    <property type="match status" value="1"/>
</dbReference>
<dbReference type="SMART" id="SM00304">
    <property type="entry name" value="HAMP"/>
    <property type="match status" value="1"/>
</dbReference>
<dbReference type="PROSITE" id="PS50111">
    <property type="entry name" value="CHEMOTAXIS_TRANSDUC_2"/>
    <property type="match status" value="1"/>
</dbReference>
<evidence type="ECO:0000256" key="4">
    <source>
        <dbReference type="ARBA" id="ARBA00023224"/>
    </source>
</evidence>